<dbReference type="Gene3D" id="2.10.230.10">
    <property type="entry name" value="Heat shock protein DnaJ, cysteine-rich domain"/>
    <property type="match status" value="1"/>
</dbReference>
<dbReference type="FunFam" id="2.10.230.10:FF:000001">
    <property type="entry name" value="DnaJ subfamily A member 2"/>
    <property type="match status" value="1"/>
</dbReference>
<dbReference type="GO" id="GO:0051082">
    <property type="term" value="F:unfolded protein binding"/>
    <property type="evidence" value="ECO:0007669"/>
    <property type="project" value="InterPro"/>
</dbReference>
<dbReference type="CDD" id="cd10719">
    <property type="entry name" value="DnaJ_zf"/>
    <property type="match status" value="1"/>
</dbReference>
<dbReference type="AlphaFoldDB" id="A0AAD2CSM4"/>
<evidence type="ECO:0000259" key="6">
    <source>
        <dbReference type="PROSITE" id="PS50076"/>
    </source>
</evidence>
<feature type="region of interest" description="Disordered" evidence="5">
    <location>
        <begin position="47"/>
        <end position="66"/>
    </location>
</feature>
<dbReference type="PROSITE" id="PS50076">
    <property type="entry name" value="DNAJ_2"/>
    <property type="match status" value="1"/>
</dbReference>
<dbReference type="Gene3D" id="2.60.260.20">
    <property type="entry name" value="Urease metallochaperone UreE, N-terminal domain"/>
    <property type="match status" value="2"/>
</dbReference>
<evidence type="ECO:0000313" key="8">
    <source>
        <dbReference type="Proteomes" id="UP001295423"/>
    </source>
</evidence>
<dbReference type="InterPro" id="IPR002939">
    <property type="entry name" value="DnaJ_C"/>
</dbReference>
<dbReference type="Pfam" id="PF01556">
    <property type="entry name" value="DnaJ_C"/>
    <property type="match status" value="1"/>
</dbReference>
<organism evidence="7 8">
    <name type="scientific">Cylindrotheca closterium</name>
    <dbReference type="NCBI Taxonomy" id="2856"/>
    <lineage>
        <taxon>Eukaryota</taxon>
        <taxon>Sar</taxon>
        <taxon>Stramenopiles</taxon>
        <taxon>Ochrophyta</taxon>
        <taxon>Bacillariophyta</taxon>
        <taxon>Bacillariophyceae</taxon>
        <taxon>Bacillariophycidae</taxon>
        <taxon>Bacillariales</taxon>
        <taxon>Bacillariaceae</taxon>
        <taxon>Cylindrotheca</taxon>
    </lineage>
</organism>
<dbReference type="Pfam" id="PF00226">
    <property type="entry name" value="DnaJ"/>
    <property type="match status" value="1"/>
</dbReference>
<protein>
    <recommendedName>
        <fullName evidence="6">J domain-containing protein</fullName>
    </recommendedName>
</protein>
<evidence type="ECO:0000256" key="5">
    <source>
        <dbReference type="SAM" id="MobiDB-lite"/>
    </source>
</evidence>
<proteinExistence type="predicted"/>
<dbReference type="CDD" id="cd06257">
    <property type="entry name" value="DnaJ"/>
    <property type="match status" value="1"/>
</dbReference>
<dbReference type="SMART" id="SM00271">
    <property type="entry name" value="DnaJ"/>
    <property type="match status" value="1"/>
</dbReference>
<feature type="region of interest" description="Disordered" evidence="5">
    <location>
        <begin position="425"/>
        <end position="450"/>
    </location>
</feature>
<dbReference type="FunFam" id="1.10.287.110:FF:000041">
    <property type="entry name" value="Chaperone protein DNAj, putative"/>
    <property type="match status" value="1"/>
</dbReference>
<evidence type="ECO:0000256" key="3">
    <source>
        <dbReference type="ARBA" id="ARBA00022771"/>
    </source>
</evidence>
<dbReference type="SUPFAM" id="SSF57938">
    <property type="entry name" value="DnaJ/Hsp40 cysteine-rich domain"/>
    <property type="match status" value="1"/>
</dbReference>
<dbReference type="Pfam" id="PF00684">
    <property type="entry name" value="DnaJ_CXXCXGXG"/>
    <property type="match status" value="1"/>
</dbReference>
<feature type="region of interest" description="Disordered" evidence="5">
    <location>
        <begin position="1"/>
        <end position="29"/>
    </location>
</feature>
<accession>A0AAD2CSM4</accession>
<keyword evidence="1" id="KW-0479">Metal-binding</keyword>
<keyword evidence="3" id="KW-0863">Zinc-finger</keyword>
<dbReference type="PANTHER" id="PTHR43888">
    <property type="entry name" value="DNAJ-LIKE-2, ISOFORM A-RELATED"/>
    <property type="match status" value="1"/>
</dbReference>
<dbReference type="InterPro" id="IPR008971">
    <property type="entry name" value="HSP40/DnaJ_pept-bd"/>
</dbReference>
<dbReference type="GO" id="GO:0008270">
    <property type="term" value="F:zinc ion binding"/>
    <property type="evidence" value="ECO:0007669"/>
    <property type="project" value="UniProtKB-KW"/>
</dbReference>
<gene>
    <name evidence="7" type="ORF">CYCCA115_LOCUS9277</name>
</gene>
<dbReference type="InterPro" id="IPR001305">
    <property type="entry name" value="HSP_DnaJ_Cys-rich_dom"/>
</dbReference>
<dbReference type="FunFam" id="2.60.260.20:FF:000003">
    <property type="entry name" value="DnaJ subfamily A member 2"/>
    <property type="match status" value="1"/>
</dbReference>
<dbReference type="GO" id="GO:0006457">
    <property type="term" value="P:protein folding"/>
    <property type="evidence" value="ECO:0007669"/>
    <property type="project" value="InterPro"/>
</dbReference>
<evidence type="ECO:0000256" key="2">
    <source>
        <dbReference type="ARBA" id="ARBA00022737"/>
    </source>
</evidence>
<dbReference type="GO" id="GO:0030544">
    <property type="term" value="F:Hsp70 protein binding"/>
    <property type="evidence" value="ECO:0007669"/>
    <property type="project" value="InterPro"/>
</dbReference>
<name>A0AAD2CSM4_9STRA</name>
<feature type="domain" description="J" evidence="6">
    <location>
        <begin position="69"/>
        <end position="130"/>
    </location>
</feature>
<evidence type="ECO:0000313" key="7">
    <source>
        <dbReference type="EMBL" id="CAJ1945133.1"/>
    </source>
</evidence>
<keyword evidence="2" id="KW-0677">Repeat</keyword>
<dbReference type="CDD" id="cd10747">
    <property type="entry name" value="DnaJ_C"/>
    <property type="match status" value="1"/>
</dbReference>
<dbReference type="Gene3D" id="1.10.287.110">
    <property type="entry name" value="DnaJ domain"/>
    <property type="match status" value="1"/>
</dbReference>
<dbReference type="InterPro" id="IPR044713">
    <property type="entry name" value="DNJA1/2-like"/>
</dbReference>
<dbReference type="InterPro" id="IPR036410">
    <property type="entry name" value="HSP_DnaJ_Cys-rich_dom_sf"/>
</dbReference>
<sequence length="450" mass="49562">MHENENARKSSSHFTPRNSKPKWDDRGLGNTCRFENGKMFFGGDPFDQFQNGGMDGGPGGSSSNADTTKLYETLGVNKSADAKEIKKAYRKLAVVHHPDKGGDEHKFKEINAAYEILSDPEQRAKYDRYGLEGLEGGAGGSGGHEDLFSMFFGGGRGGRRSSGPKRGEDVNHPLQVSLEDLYNGKMVKMAVSRQVLDGEPKMCTNCSGSGAVVELRQIAIGMVQQVRRKCPACTGEGYMAPKKRQREVLEVLIEKGMKNEAKIVFRNKADEKPNMEAGHVNFVIQQKPHPLFKRKGADLLITKTISLNEALCGFEWRITHLDNREIIIKSRSGEIIKAEKDNKTPFVKIVQGEGMPSHGNPFVKGDLYVLFTVEFPEDGDLKPDQIDMLRKILPGASMAIEYDPEVAEVAHLELGDVKNFGKGGVANHDRAYDSDEGGEGGSQQVQCQQS</sequence>
<evidence type="ECO:0000256" key="4">
    <source>
        <dbReference type="ARBA" id="ARBA00022833"/>
    </source>
</evidence>
<keyword evidence="8" id="KW-1185">Reference proteome</keyword>
<dbReference type="SUPFAM" id="SSF49493">
    <property type="entry name" value="HSP40/DnaJ peptide-binding domain"/>
    <property type="match status" value="2"/>
</dbReference>
<reference evidence="7" key="1">
    <citation type="submission" date="2023-08" db="EMBL/GenBank/DDBJ databases">
        <authorList>
            <person name="Audoor S."/>
            <person name="Bilcke G."/>
        </authorList>
    </citation>
    <scope>NUCLEOTIDE SEQUENCE</scope>
</reference>
<dbReference type="InterPro" id="IPR036869">
    <property type="entry name" value="J_dom_sf"/>
</dbReference>
<dbReference type="EMBL" id="CAKOGP040001335">
    <property type="protein sequence ID" value="CAJ1945133.1"/>
    <property type="molecule type" value="Genomic_DNA"/>
</dbReference>
<dbReference type="InterPro" id="IPR018253">
    <property type="entry name" value="DnaJ_domain_CS"/>
</dbReference>
<dbReference type="InterPro" id="IPR001623">
    <property type="entry name" value="DnaJ_domain"/>
</dbReference>
<dbReference type="Proteomes" id="UP001295423">
    <property type="component" value="Unassembled WGS sequence"/>
</dbReference>
<evidence type="ECO:0000256" key="1">
    <source>
        <dbReference type="ARBA" id="ARBA00022723"/>
    </source>
</evidence>
<dbReference type="PROSITE" id="PS00636">
    <property type="entry name" value="DNAJ_1"/>
    <property type="match status" value="1"/>
</dbReference>
<comment type="caution">
    <text evidence="7">The sequence shown here is derived from an EMBL/GenBank/DDBJ whole genome shotgun (WGS) entry which is preliminary data.</text>
</comment>
<keyword evidence="4" id="KW-0862">Zinc</keyword>
<dbReference type="SUPFAM" id="SSF46565">
    <property type="entry name" value="Chaperone J-domain"/>
    <property type="match status" value="1"/>
</dbReference>
<dbReference type="PRINTS" id="PR00625">
    <property type="entry name" value="JDOMAIN"/>
</dbReference>